<reference evidence="13" key="1">
    <citation type="submission" date="2020-10" db="EMBL/GenBank/DDBJ databases">
        <authorList>
            <person name="Gilroy R."/>
        </authorList>
    </citation>
    <scope>NUCLEOTIDE SEQUENCE</scope>
    <source>
        <strain evidence="13">D5-748</strain>
    </source>
</reference>
<feature type="transmembrane region" description="Helical" evidence="11">
    <location>
        <begin position="12"/>
        <end position="32"/>
    </location>
</feature>
<sequence>MIILIKILQTLLALSILILVHELGHFAFAKLFKIRVEKFYLFFDIGGALFKFKPKNSDTEYGIGWLPLGGYCKIAGMVDESFDTESLKKEPQPWEFRSRPAWQRFLVMSGGVLFNFIFAILIYAGILAGWGQSYVGNEGNSIYVNDLAYEMGFRTGDRILKFDDYVPENFGMLQIEMARQTASKATVLRDGDTLDIYIDRNMIGDVLNTPGMFSLAVPFVVDTIPPASANSNAGLKRGDRITAIDGTPVRYVQESRELLKQYAGTKVPVSVVRDTDTLTMDLQVDTSGLFGIITQIPGIKTKEYNMVSAIPAGAKLAFSTIGGYVRDLKLVFTPSTEAYKSVGSFISIGQVFPDTWDWYSFMNILALLSIMLGVMNLLPIPALDGGHIVFTIYEMITRRKPSDNFLIGAQTVGIILLFGLMILAFGNDIGRLLK</sequence>
<evidence type="ECO:0000259" key="12">
    <source>
        <dbReference type="PROSITE" id="PS50106"/>
    </source>
</evidence>
<dbReference type="SMART" id="SM00228">
    <property type="entry name" value="PDZ"/>
    <property type="match status" value="1"/>
</dbReference>
<keyword evidence="10 11" id="KW-0472">Membrane</keyword>
<dbReference type="PROSITE" id="PS50106">
    <property type="entry name" value="PDZ"/>
    <property type="match status" value="1"/>
</dbReference>
<evidence type="ECO:0000256" key="10">
    <source>
        <dbReference type="ARBA" id="ARBA00023136"/>
    </source>
</evidence>
<keyword evidence="7 11" id="KW-0862">Zinc</keyword>
<keyword evidence="8 11" id="KW-1133">Transmembrane helix</keyword>
<feature type="transmembrane region" description="Helical" evidence="11">
    <location>
        <begin position="105"/>
        <end position="130"/>
    </location>
</feature>
<dbReference type="Gene3D" id="2.30.42.10">
    <property type="match status" value="1"/>
</dbReference>
<dbReference type="PANTHER" id="PTHR42837:SF2">
    <property type="entry name" value="MEMBRANE METALLOPROTEASE ARASP2, CHLOROPLASTIC-RELATED"/>
    <property type="match status" value="1"/>
</dbReference>
<evidence type="ECO:0000256" key="1">
    <source>
        <dbReference type="ARBA" id="ARBA00001947"/>
    </source>
</evidence>
<reference evidence="13" key="2">
    <citation type="journal article" date="2021" name="PeerJ">
        <title>Extensive microbial diversity within the chicken gut microbiome revealed by metagenomics and culture.</title>
        <authorList>
            <person name="Gilroy R."/>
            <person name="Ravi A."/>
            <person name="Getino M."/>
            <person name="Pursley I."/>
            <person name="Horton D.L."/>
            <person name="Alikhan N.F."/>
            <person name="Baker D."/>
            <person name="Gharbi K."/>
            <person name="Hall N."/>
            <person name="Watson M."/>
            <person name="Adriaenssens E.M."/>
            <person name="Foster-Nyarko E."/>
            <person name="Jarju S."/>
            <person name="Secka A."/>
            <person name="Antonio M."/>
            <person name="Oren A."/>
            <person name="Chaudhuri R.R."/>
            <person name="La Ragione R."/>
            <person name="Hildebrand F."/>
            <person name="Pallen M.J."/>
        </authorList>
    </citation>
    <scope>NUCLEOTIDE SEQUENCE</scope>
    <source>
        <strain evidence="13">D5-748</strain>
    </source>
</reference>
<accession>A0A9D9ECD8</accession>
<evidence type="ECO:0000256" key="6">
    <source>
        <dbReference type="ARBA" id="ARBA00022801"/>
    </source>
</evidence>
<dbReference type="Pfam" id="PF17820">
    <property type="entry name" value="PDZ_6"/>
    <property type="match status" value="1"/>
</dbReference>
<dbReference type="InterPro" id="IPR008915">
    <property type="entry name" value="Peptidase_M50"/>
</dbReference>
<evidence type="ECO:0000313" key="14">
    <source>
        <dbReference type="Proteomes" id="UP000823619"/>
    </source>
</evidence>
<dbReference type="CDD" id="cd06163">
    <property type="entry name" value="S2P-M50_PDZ_RseP-like"/>
    <property type="match status" value="2"/>
</dbReference>
<keyword evidence="4" id="KW-0645">Protease</keyword>
<dbReference type="Pfam" id="PF02163">
    <property type="entry name" value="Peptidase_M50"/>
    <property type="match status" value="1"/>
</dbReference>
<proteinExistence type="inferred from homology"/>
<keyword evidence="11" id="KW-0479">Metal-binding</keyword>
<evidence type="ECO:0000256" key="4">
    <source>
        <dbReference type="ARBA" id="ARBA00022670"/>
    </source>
</evidence>
<dbReference type="NCBIfam" id="TIGR00054">
    <property type="entry name" value="RIP metalloprotease RseP"/>
    <property type="match status" value="1"/>
</dbReference>
<evidence type="ECO:0000256" key="5">
    <source>
        <dbReference type="ARBA" id="ARBA00022692"/>
    </source>
</evidence>
<dbReference type="EC" id="3.4.24.-" evidence="11"/>
<organism evidence="13 14">
    <name type="scientific">Candidatus Cryptobacteroides merdavium</name>
    <dbReference type="NCBI Taxonomy" id="2840769"/>
    <lineage>
        <taxon>Bacteria</taxon>
        <taxon>Pseudomonadati</taxon>
        <taxon>Bacteroidota</taxon>
        <taxon>Bacteroidia</taxon>
        <taxon>Bacteroidales</taxon>
        <taxon>Candidatus Cryptobacteroides</taxon>
    </lineage>
</organism>
<dbReference type="InterPro" id="IPR041489">
    <property type="entry name" value="PDZ_6"/>
</dbReference>
<evidence type="ECO:0000256" key="9">
    <source>
        <dbReference type="ARBA" id="ARBA00023049"/>
    </source>
</evidence>
<dbReference type="InterPro" id="IPR036034">
    <property type="entry name" value="PDZ_sf"/>
</dbReference>
<comment type="subcellular location">
    <subcellularLocation>
        <location evidence="2">Membrane</location>
        <topology evidence="2">Multi-pass membrane protein</topology>
    </subcellularLocation>
</comment>
<dbReference type="SUPFAM" id="SSF50156">
    <property type="entry name" value="PDZ domain-like"/>
    <property type="match status" value="2"/>
</dbReference>
<keyword evidence="5 11" id="KW-0812">Transmembrane</keyword>
<evidence type="ECO:0000256" key="7">
    <source>
        <dbReference type="ARBA" id="ARBA00022833"/>
    </source>
</evidence>
<dbReference type="AlphaFoldDB" id="A0A9D9ECD8"/>
<protein>
    <recommendedName>
        <fullName evidence="11">Zinc metalloprotease</fullName>
        <ecNumber evidence="11">3.4.24.-</ecNumber>
    </recommendedName>
</protein>
<dbReference type="GO" id="GO:0004222">
    <property type="term" value="F:metalloendopeptidase activity"/>
    <property type="evidence" value="ECO:0007669"/>
    <property type="project" value="InterPro"/>
</dbReference>
<comment type="similarity">
    <text evidence="3 11">Belongs to the peptidase M50B family.</text>
</comment>
<keyword evidence="6 11" id="KW-0378">Hydrolase</keyword>
<dbReference type="Proteomes" id="UP000823619">
    <property type="component" value="Unassembled WGS sequence"/>
</dbReference>
<dbReference type="PANTHER" id="PTHR42837">
    <property type="entry name" value="REGULATOR OF SIGMA-E PROTEASE RSEP"/>
    <property type="match status" value="1"/>
</dbReference>
<feature type="domain" description="PDZ" evidence="12">
    <location>
        <begin position="195"/>
        <end position="250"/>
    </location>
</feature>
<comment type="caution">
    <text evidence="13">The sequence shown here is derived from an EMBL/GenBank/DDBJ whole genome shotgun (WGS) entry which is preliminary data.</text>
</comment>
<comment type="cofactor">
    <cofactor evidence="1 11">
        <name>Zn(2+)</name>
        <dbReference type="ChEBI" id="CHEBI:29105"/>
    </cofactor>
</comment>
<feature type="transmembrane region" description="Helical" evidence="11">
    <location>
        <begin position="404"/>
        <end position="425"/>
    </location>
</feature>
<feature type="transmembrane region" description="Helical" evidence="11">
    <location>
        <begin position="358"/>
        <end position="383"/>
    </location>
</feature>
<name>A0A9D9ECD8_9BACT</name>
<dbReference type="GO" id="GO:0016020">
    <property type="term" value="C:membrane"/>
    <property type="evidence" value="ECO:0007669"/>
    <property type="project" value="UniProtKB-SubCell"/>
</dbReference>
<dbReference type="GO" id="GO:0046872">
    <property type="term" value="F:metal ion binding"/>
    <property type="evidence" value="ECO:0007669"/>
    <property type="project" value="UniProtKB-KW"/>
</dbReference>
<gene>
    <name evidence="13" type="primary">rseP</name>
    <name evidence="13" type="ORF">IAC23_00460</name>
</gene>
<evidence type="ECO:0000313" key="13">
    <source>
        <dbReference type="EMBL" id="MBO8444158.1"/>
    </source>
</evidence>
<evidence type="ECO:0000256" key="3">
    <source>
        <dbReference type="ARBA" id="ARBA00007931"/>
    </source>
</evidence>
<evidence type="ECO:0000256" key="8">
    <source>
        <dbReference type="ARBA" id="ARBA00022989"/>
    </source>
</evidence>
<keyword evidence="9 11" id="KW-0482">Metalloprotease</keyword>
<evidence type="ECO:0000256" key="2">
    <source>
        <dbReference type="ARBA" id="ARBA00004141"/>
    </source>
</evidence>
<evidence type="ECO:0000256" key="11">
    <source>
        <dbReference type="RuleBase" id="RU362031"/>
    </source>
</evidence>
<dbReference type="InterPro" id="IPR001478">
    <property type="entry name" value="PDZ"/>
</dbReference>
<dbReference type="GO" id="GO:0006508">
    <property type="term" value="P:proteolysis"/>
    <property type="evidence" value="ECO:0007669"/>
    <property type="project" value="UniProtKB-KW"/>
</dbReference>
<dbReference type="InterPro" id="IPR004387">
    <property type="entry name" value="Pept_M50_Zn"/>
</dbReference>
<dbReference type="EMBL" id="JADIMO010000009">
    <property type="protein sequence ID" value="MBO8444158.1"/>
    <property type="molecule type" value="Genomic_DNA"/>
</dbReference>